<feature type="transmembrane region" description="Helical" evidence="8">
    <location>
        <begin position="180"/>
        <end position="213"/>
    </location>
</feature>
<dbReference type="RefSeq" id="WP_182385326.1">
    <property type="nucleotide sequence ID" value="NZ_CP059833.1"/>
</dbReference>
<evidence type="ECO:0000256" key="7">
    <source>
        <dbReference type="ARBA" id="ARBA00023136"/>
    </source>
</evidence>
<evidence type="ECO:0000313" key="9">
    <source>
        <dbReference type="EMBL" id="QMV84518.1"/>
    </source>
</evidence>
<evidence type="ECO:0000256" key="3">
    <source>
        <dbReference type="ARBA" id="ARBA00022448"/>
    </source>
</evidence>
<dbReference type="PANTHER" id="PTHR34979">
    <property type="entry name" value="INNER MEMBRANE PROTEIN YGAZ"/>
    <property type="match status" value="1"/>
</dbReference>
<feature type="transmembrane region" description="Helical" evidence="8">
    <location>
        <begin position="68"/>
        <end position="89"/>
    </location>
</feature>
<evidence type="ECO:0000256" key="5">
    <source>
        <dbReference type="ARBA" id="ARBA00022692"/>
    </source>
</evidence>
<evidence type="ECO:0000256" key="2">
    <source>
        <dbReference type="ARBA" id="ARBA00010735"/>
    </source>
</evidence>
<reference evidence="9 10" key="1">
    <citation type="submission" date="2020-07" db="EMBL/GenBank/DDBJ databases">
        <title>non toxigenic Corynebacterium sp. nov from a clinical source.</title>
        <authorList>
            <person name="Bernier A.-M."/>
            <person name="Bernard K."/>
        </authorList>
    </citation>
    <scope>NUCLEOTIDE SEQUENCE [LARGE SCALE GENOMIC DNA]</scope>
    <source>
        <strain evidence="10">NML 93-0612</strain>
    </source>
</reference>
<comment type="subcellular location">
    <subcellularLocation>
        <location evidence="1">Cell membrane</location>
        <topology evidence="1">Multi-pass membrane protein</topology>
    </subcellularLocation>
</comment>
<dbReference type="Proteomes" id="UP000515570">
    <property type="component" value="Chromosome"/>
</dbReference>
<dbReference type="EMBL" id="CP059833">
    <property type="protein sequence ID" value="QMV84518.1"/>
    <property type="molecule type" value="Genomic_DNA"/>
</dbReference>
<keyword evidence="3" id="KW-0813">Transport</keyword>
<keyword evidence="7 8" id="KW-0472">Membrane</keyword>
<feature type="transmembrane region" description="Helical" evidence="8">
    <location>
        <begin position="123"/>
        <end position="144"/>
    </location>
</feature>
<dbReference type="GO" id="GO:0005886">
    <property type="term" value="C:plasma membrane"/>
    <property type="evidence" value="ECO:0007669"/>
    <property type="project" value="UniProtKB-SubCell"/>
</dbReference>
<dbReference type="AlphaFoldDB" id="A0A7G5FD27"/>
<dbReference type="PANTHER" id="PTHR34979:SF1">
    <property type="entry name" value="INNER MEMBRANE PROTEIN YGAZ"/>
    <property type="match status" value="1"/>
</dbReference>
<evidence type="ECO:0000313" key="10">
    <source>
        <dbReference type="Proteomes" id="UP000515570"/>
    </source>
</evidence>
<name>A0A7G5FD27_9CORY</name>
<comment type="similarity">
    <text evidence="2">Belongs to the AzlC family.</text>
</comment>
<keyword evidence="6 8" id="KW-1133">Transmembrane helix</keyword>
<evidence type="ECO:0000256" key="6">
    <source>
        <dbReference type="ARBA" id="ARBA00022989"/>
    </source>
</evidence>
<dbReference type="Pfam" id="PF03591">
    <property type="entry name" value="AzlC"/>
    <property type="match status" value="1"/>
</dbReference>
<evidence type="ECO:0000256" key="1">
    <source>
        <dbReference type="ARBA" id="ARBA00004651"/>
    </source>
</evidence>
<keyword evidence="5 8" id="KW-0812">Transmembrane</keyword>
<protein>
    <submittedName>
        <fullName evidence="9">AzlC family ABC transporter permease</fullName>
    </submittedName>
</protein>
<feature type="transmembrane region" description="Helical" evidence="8">
    <location>
        <begin position="156"/>
        <end position="174"/>
    </location>
</feature>
<sequence>MLAITAFRTALTKAGVVWFGIFVLGLGFGVLATNLGFPWWAAFLISATVLAGSMEFILIGLISAHSPLVTIAVTTFLVNFRHLFYGLTYPLELFKGKLRKWYIMFCMVDEAFALNITERDPKTMWWVHVGLHASWAGGSLVGALGGAQLLGDVHGLDFLLIALFAVLALDSWQLRKDKVGALLAAGAAGIGMVAGHQNMMLVAMLLFAGSLVVRHSRG</sequence>
<accession>A0A7G5FD27</accession>
<organism evidence="9 10">
    <name type="scientific">Corynebacterium hindlerae</name>
    <dbReference type="NCBI Taxonomy" id="699041"/>
    <lineage>
        <taxon>Bacteria</taxon>
        <taxon>Bacillati</taxon>
        <taxon>Actinomycetota</taxon>
        <taxon>Actinomycetes</taxon>
        <taxon>Mycobacteriales</taxon>
        <taxon>Corynebacteriaceae</taxon>
        <taxon>Corynebacterium</taxon>
    </lineage>
</organism>
<evidence type="ECO:0000256" key="4">
    <source>
        <dbReference type="ARBA" id="ARBA00022475"/>
    </source>
</evidence>
<keyword evidence="10" id="KW-1185">Reference proteome</keyword>
<gene>
    <name evidence="9" type="ORF">HW450_09105</name>
</gene>
<evidence type="ECO:0000256" key="8">
    <source>
        <dbReference type="SAM" id="Phobius"/>
    </source>
</evidence>
<proteinExistence type="inferred from homology"/>
<feature type="transmembrane region" description="Helical" evidence="8">
    <location>
        <begin position="15"/>
        <end position="32"/>
    </location>
</feature>
<dbReference type="InterPro" id="IPR011606">
    <property type="entry name" value="Brnchd-chn_aa_trnsp_permease"/>
</dbReference>
<dbReference type="GO" id="GO:1903785">
    <property type="term" value="P:L-valine transmembrane transport"/>
    <property type="evidence" value="ECO:0007669"/>
    <property type="project" value="TreeGrafter"/>
</dbReference>
<keyword evidence="4" id="KW-1003">Cell membrane</keyword>